<dbReference type="InterPro" id="IPR039418">
    <property type="entry name" value="LexA-like"/>
</dbReference>
<dbReference type="AlphaFoldDB" id="A0AAE2YQN8"/>
<evidence type="ECO:0000313" key="2">
    <source>
        <dbReference type="EMBL" id="MBU2788609.1"/>
    </source>
</evidence>
<reference evidence="2" key="1">
    <citation type="journal article" date="2021" name="ISME J.">
        <title>Genomic evolution of the class Acidithiobacillia: deep-branching Proteobacteria living in extreme acidic conditions.</title>
        <authorList>
            <person name="Moya-Beltran A."/>
            <person name="Beard S."/>
            <person name="Rojas-Villalobos C."/>
            <person name="Issotta F."/>
            <person name="Gallardo Y."/>
            <person name="Ulloa R."/>
            <person name="Giaveno A."/>
            <person name="Degli Esposti M."/>
            <person name="Johnson D.B."/>
            <person name="Quatrini R."/>
        </authorList>
    </citation>
    <scope>NUCLEOTIDE SEQUENCE</scope>
    <source>
        <strain evidence="2">VAN18-1</strain>
    </source>
</reference>
<accession>A0AAE2YQN8</accession>
<evidence type="ECO:0000313" key="3">
    <source>
        <dbReference type="Proteomes" id="UP001197378"/>
    </source>
</evidence>
<evidence type="ECO:0000259" key="1">
    <source>
        <dbReference type="Pfam" id="PF00717"/>
    </source>
</evidence>
<dbReference type="EMBL" id="JAAXYO010000154">
    <property type="protein sequence ID" value="MBU2788609.1"/>
    <property type="molecule type" value="Genomic_DNA"/>
</dbReference>
<proteinExistence type="predicted"/>
<dbReference type="SUPFAM" id="SSF51306">
    <property type="entry name" value="LexA/Signal peptidase"/>
    <property type="match status" value="1"/>
</dbReference>
<gene>
    <name evidence="2" type="ORF">HFQ13_10445</name>
</gene>
<keyword evidence="3" id="KW-1185">Reference proteome</keyword>
<dbReference type="InterPro" id="IPR036286">
    <property type="entry name" value="LexA/Signal_pep-like_sf"/>
</dbReference>
<protein>
    <recommendedName>
        <fullName evidence="1">Peptidase S24/S26A/S26B/S26C domain-containing protein</fullName>
    </recommendedName>
</protein>
<comment type="caution">
    <text evidence="2">The sequence shown here is derived from an EMBL/GenBank/DDBJ whole genome shotgun (WGS) entry which is preliminary data.</text>
</comment>
<dbReference type="InterPro" id="IPR015927">
    <property type="entry name" value="Peptidase_S24_S26A/B/C"/>
</dbReference>
<feature type="domain" description="Peptidase S24/S26A/S26B/S26C" evidence="1">
    <location>
        <begin position="105"/>
        <end position="219"/>
    </location>
</feature>
<dbReference type="InterPro" id="IPR050077">
    <property type="entry name" value="LexA_repressor"/>
</dbReference>
<dbReference type="PANTHER" id="PTHR33516">
    <property type="entry name" value="LEXA REPRESSOR"/>
    <property type="match status" value="1"/>
</dbReference>
<dbReference type="CDD" id="cd06529">
    <property type="entry name" value="S24_LexA-like"/>
    <property type="match status" value="1"/>
</dbReference>
<dbReference type="Proteomes" id="UP001197378">
    <property type="component" value="Unassembled WGS sequence"/>
</dbReference>
<dbReference type="PANTHER" id="PTHR33516:SF2">
    <property type="entry name" value="LEXA REPRESSOR-RELATED"/>
    <property type="match status" value="1"/>
</dbReference>
<sequence length="227" mass="25253">MKITGSKPAFAALERDRLLRGIPSKRRYALEILRLKDAQNYSHWEKRGVPRKELVRIARLIGISADGLDKGILEYSNGSGRRQVAVDKPLPDSVQEGPDIRSWYPLLGSVPGGNPSEAIECARRDPFTELIPTSLHCSPNAFYLRVVGKSMEPDIPDDSLVLVDPELSFQHGDVVVARNGDNEANIKTLLRDGGSWYLAPKNPDYPTKPLGDCIIVGVVREAIRRFR</sequence>
<dbReference type="Gene3D" id="2.10.109.10">
    <property type="entry name" value="Umud Fragment, subunit A"/>
    <property type="match status" value="1"/>
</dbReference>
<name>A0AAE2YQN8_9PROT</name>
<dbReference type="Pfam" id="PF00717">
    <property type="entry name" value="Peptidase_S24"/>
    <property type="match status" value="1"/>
</dbReference>
<organism evidence="2 3">
    <name type="scientific">Igneacidithiobacillus copahuensis</name>
    <dbReference type="NCBI Taxonomy" id="2724909"/>
    <lineage>
        <taxon>Bacteria</taxon>
        <taxon>Pseudomonadati</taxon>
        <taxon>Pseudomonadota</taxon>
        <taxon>Acidithiobacillia</taxon>
        <taxon>Acidithiobacillales</taxon>
        <taxon>Acidithiobacillaceae</taxon>
        <taxon>Igneacidithiobacillus</taxon>
    </lineage>
</organism>